<evidence type="ECO:0000313" key="2">
    <source>
        <dbReference type="Proteomes" id="UP000006882"/>
    </source>
</evidence>
<accession>A0A251PXC8</accession>
<sequence length="68" mass="7626">MARSDGGRNWGMYVGASGSSQANIHWFLECFLLGTCSPHVLELPSNFSDFPSWLYYSAKCWSFATLLL</sequence>
<protein>
    <submittedName>
        <fullName evidence="1">Uncharacterized protein</fullName>
    </submittedName>
</protein>
<gene>
    <name evidence="1" type="ORF">PRUPE_3G086300</name>
</gene>
<dbReference type="EMBL" id="CM007653">
    <property type="protein sequence ID" value="ONI16227.1"/>
    <property type="molecule type" value="Genomic_DNA"/>
</dbReference>
<dbReference type="AlphaFoldDB" id="A0A251PXC8"/>
<dbReference type="Gramene" id="ONI16227">
    <property type="protein sequence ID" value="ONI16227"/>
    <property type="gene ID" value="PRUPE_3G086300"/>
</dbReference>
<reference evidence="1 2" key="1">
    <citation type="journal article" date="2013" name="Nat. Genet.">
        <title>The high-quality draft genome of peach (Prunus persica) identifies unique patterns of genetic diversity, domestication and genome evolution.</title>
        <authorList>
            <consortium name="International Peach Genome Initiative"/>
            <person name="Verde I."/>
            <person name="Abbott A.G."/>
            <person name="Scalabrin S."/>
            <person name="Jung S."/>
            <person name="Shu S."/>
            <person name="Marroni F."/>
            <person name="Zhebentyayeva T."/>
            <person name="Dettori M.T."/>
            <person name="Grimwood J."/>
            <person name="Cattonaro F."/>
            <person name="Zuccolo A."/>
            <person name="Rossini L."/>
            <person name="Jenkins J."/>
            <person name="Vendramin E."/>
            <person name="Meisel L.A."/>
            <person name="Decroocq V."/>
            <person name="Sosinski B."/>
            <person name="Prochnik S."/>
            <person name="Mitros T."/>
            <person name="Policriti A."/>
            <person name="Cipriani G."/>
            <person name="Dondini L."/>
            <person name="Ficklin S."/>
            <person name="Goodstein D.M."/>
            <person name="Xuan P."/>
            <person name="Del Fabbro C."/>
            <person name="Aramini V."/>
            <person name="Copetti D."/>
            <person name="Gonzalez S."/>
            <person name="Horner D.S."/>
            <person name="Falchi R."/>
            <person name="Lucas S."/>
            <person name="Mica E."/>
            <person name="Maldonado J."/>
            <person name="Lazzari B."/>
            <person name="Bielenberg D."/>
            <person name="Pirona R."/>
            <person name="Miculan M."/>
            <person name="Barakat A."/>
            <person name="Testolin R."/>
            <person name="Stella A."/>
            <person name="Tartarini S."/>
            <person name="Tonutti P."/>
            <person name="Arus P."/>
            <person name="Orellana A."/>
            <person name="Wells C."/>
            <person name="Main D."/>
            <person name="Vizzotto G."/>
            <person name="Silva H."/>
            <person name="Salamini F."/>
            <person name="Schmutz J."/>
            <person name="Morgante M."/>
            <person name="Rokhsar D.S."/>
        </authorList>
    </citation>
    <scope>NUCLEOTIDE SEQUENCE [LARGE SCALE GENOMIC DNA]</scope>
    <source>
        <strain evidence="2">cv. Nemared</strain>
    </source>
</reference>
<name>A0A251PXC8_PRUPE</name>
<organism evidence="1 2">
    <name type="scientific">Prunus persica</name>
    <name type="common">Peach</name>
    <name type="synonym">Amygdalus persica</name>
    <dbReference type="NCBI Taxonomy" id="3760"/>
    <lineage>
        <taxon>Eukaryota</taxon>
        <taxon>Viridiplantae</taxon>
        <taxon>Streptophyta</taxon>
        <taxon>Embryophyta</taxon>
        <taxon>Tracheophyta</taxon>
        <taxon>Spermatophyta</taxon>
        <taxon>Magnoliopsida</taxon>
        <taxon>eudicotyledons</taxon>
        <taxon>Gunneridae</taxon>
        <taxon>Pentapetalae</taxon>
        <taxon>rosids</taxon>
        <taxon>fabids</taxon>
        <taxon>Rosales</taxon>
        <taxon>Rosaceae</taxon>
        <taxon>Amygdaloideae</taxon>
        <taxon>Amygdaleae</taxon>
        <taxon>Prunus</taxon>
    </lineage>
</organism>
<dbReference type="Proteomes" id="UP000006882">
    <property type="component" value="Chromosome G3"/>
</dbReference>
<keyword evidence="2" id="KW-1185">Reference proteome</keyword>
<proteinExistence type="predicted"/>
<evidence type="ECO:0000313" key="1">
    <source>
        <dbReference type="EMBL" id="ONI16227.1"/>
    </source>
</evidence>